<protein>
    <submittedName>
        <fullName evidence="1">Uncharacterized protein</fullName>
    </submittedName>
</protein>
<keyword evidence="2" id="KW-1185">Reference proteome</keyword>
<sequence>MVCRARPGRVLAMVGTQLDFRAFVGSLWARCTCHVRDASWARQGHSLIFRHFLAISRTQCVGHVQDASRPWQGRSLIFRQLLEHDVQAVSGTRLGRCISRKFLDTVCKSCPRRVLATVVAGMPPNFQAFLCNFWDSVCRPCLGRVMAKAMFGTRLVRDRDAAWFSGSFWDTTCMPCPGYCREIS</sequence>
<dbReference type="EMBL" id="CACTIH010005672">
    <property type="protein sequence ID" value="CAA3000145.1"/>
    <property type="molecule type" value="Genomic_DNA"/>
</dbReference>
<comment type="caution">
    <text evidence="1">The sequence shown here is derived from an EMBL/GenBank/DDBJ whole genome shotgun (WGS) entry which is preliminary data.</text>
</comment>
<reference evidence="1 2" key="1">
    <citation type="submission" date="2019-12" db="EMBL/GenBank/DDBJ databases">
        <authorList>
            <person name="Alioto T."/>
            <person name="Alioto T."/>
            <person name="Gomez Garrido J."/>
        </authorList>
    </citation>
    <scope>NUCLEOTIDE SEQUENCE [LARGE SCALE GENOMIC DNA]</scope>
</reference>
<evidence type="ECO:0000313" key="2">
    <source>
        <dbReference type="Proteomes" id="UP000594638"/>
    </source>
</evidence>
<evidence type="ECO:0000313" key="1">
    <source>
        <dbReference type="EMBL" id="CAA3000145.1"/>
    </source>
</evidence>
<gene>
    <name evidence="1" type="ORF">OLEA9_A005491</name>
</gene>
<organism evidence="1 2">
    <name type="scientific">Olea europaea subsp. europaea</name>
    <dbReference type="NCBI Taxonomy" id="158383"/>
    <lineage>
        <taxon>Eukaryota</taxon>
        <taxon>Viridiplantae</taxon>
        <taxon>Streptophyta</taxon>
        <taxon>Embryophyta</taxon>
        <taxon>Tracheophyta</taxon>
        <taxon>Spermatophyta</taxon>
        <taxon>Magnoliopsida</taxon>
        <taxon>eudicotyledons</taxon>
        <taxon>Gunneridae</taxon>
        <taxon>Pentapetalae</taxon>
        <taxon>asterids</taxon>
        <taxon>lamiids</taxon>
        <taxon>Lamiales</taxon>
        <taxon>Oleaceae</taxon>
        <taxon>Oleeae</taxon>
        <taxon>Olea</taxon>
    </lineage>
</organism>
<dbReference type="Proteomes" id="UP000594638">
    <property type="component" value="Unassembled WGS sequence"/>
</dbReference>
<dbReference type="AlphaFoldDB" id="A0A8S0T5G8"/>
<accession>A0A8S0T5G8</accession>
<proteinExistence type="predicted"/>
<name>A0A8S0T5G8_OLEEU</name>
<dbReference type="Gramene" id="OE9A005491T1">
    <property type="protein sequence ID" value="OE9A005491C1"/>
    <property type="gene ID" value="OE9A005491"/>
</dbReference>